<gene>
    <name evidence="3" type="ORF">US54_C0048G0017</name>
</gene>
<dbReference type="Proteomes" id="UP000034471">
    <property type="component" value="Unassembled WGS sequence"/>
</dbReference>
<keyword evidence="2" id="KW-0472">Membrane</keyword>
<accession>A0A0G0H4A6</accession>
<evidence type="ECO:0000256" key="1">
    <source>
        <dbReference type="SAM" id="Coils"/>
    </source>
</evidence>
<organism evidence="3 4">
    <name type="scientific">Candidatus Roizmanbacteria bacterium GW2011_GWA2_37_7</name>
    <dbReference type="NCBI Taxonomy" id="1618481"/>
    <lineage>
        <taxon>Bacteria</taxon>
        <taxon>Candidatus Roizmaniibacteriota</taxon>
    </lineage>
</organism>
<reference evidence="3 4" key="1">
    <citation type="journal article" date="2015" name="Nature">
        <title>rRNA introns, odd ribosomes, and small enigmatic genomes across a large radiation of phyla.</title>
        <authorList>
            <person name="Brown C.T."/>
            <person name="Hug L.A."/>
            <person name="Thomas B.C."/>
            <person name="Sharon I."/>
            <person name="Castelle C.J."/>
            <person name="Singh A."/>
            <person name="Wilkins M.J."/>
            <person name="Williams K.H."/>
            <person name="Banfield J.F."/>
        </authorList>
    </citation>
    <scope>NUCLEOTIDE SEQUENCE [LARGE SCALE GENOMIC DNA]</scope>
</reference>
<protein>
    <recommendedName>
        <fullName evidence="5">General stress protein</fullName>
    </recommendedName>
</protein>
<dbReference type="STRING" id="1618481.US54_C0048G0017"/>
<proteinExistence type="predicted"/>
<keyword evidence="2" id="KW-0812">Transmembrane</keyword>
<dbReference type="EMBL" id="LBTJ01000048">
    <property type="protein sequence ID" value="KKQ36987.1"/>
    <property type="molecule type" value="Genomic_DNA"/>
</dbReference>
<evidence type="ECO:0000256" key="2">
    <source>
        <dbReference type="SAM" id="Phobius"/>
    </source>
</evidence>
<keyword evidence="1" id="KW-0175">Coiled coil</keyword>
<feature type="coiled-coil region" evidence="1">
    <location>
        <begin position="60"/>
        <end position="105"/>
    </location>
</feature>
<sequence>MTNQKQNKQSEKKGNVSPVVAAVAGAVVGAGIAVAGVVLSEEKNRNKIKDVSTKVKNDVVKNIDNIRNRAEIEKQKLEARIFKDKEKVRKVVNSAKNLLDKTTKEVNKAVTSL</sequence>
<evidence type="ECO:0000313" key="3">
    <source>
        <dbReference type="EMBL" id="KKQ36987.1"/>
    </source>
</evidence>
<evidence type="ECO:0000313" key="4">
    <source>
        <dbReference type="Proteomes" id="UP000034471"/>
    </source>
</evidence>
<name>A0A0G0H4A6_9BACT</name>
<feature type="transmembrane region" description="Helical" evidence="2">
    <location>
        <begin position="20"/>
        <end position="39"/>
    </location>
</feature>
<evidence type="ECO:0008006" key="5">
    <source>
        <dbReference type="Google" id="ProtNLM"/>
    </source>
</evidence>
<comment type="caution">
    <text evidence="3">The sequence shown here is derived from an EMBL/GenBank/DDBJ whole genome shotgun (WGS) entry which is preliminary data.</text>
</comment>
<keyword evidence="2" id="KW-1133">Transmembrane helix</keyword>
<dbReference type="AlphaFoldDB" id="A0A0G0H4A6"/>